<comment type="caution">
    <text evidence="1">The sequence shown here is derived from an EMBL/GenBank/DDBJ whole genome shotgun (WGS) entry which is preliminary data.</text>
</comment>
<organism evidence="1 2">
    <name type="scientific">Lysinibacillus composti</name>
    <dbReference type="NCBI Taxonomy" id="720633"/>
    <lineage>
        <taxon>Bacteria</taxon>
        <taxon>Bacillati</taxon>
        <taxon>Bacillota</taxon>
        <taxon>Bacilli</taxon>
        <taxon>Bacillales</taxon>
        <taxon>Bacillaceae</taxon>
        <taxon>Lysinibacillus</taxon>
    </lineage>
</organism>
<evidence type="ECO:0000313" key="2">
    <source>
        <dbReference type="Proteomes" id="UP000274033"/>
    </source>
</evidence>
<dbReference type="OrthoDB" id="2425044at2"/>
<sequence length="222" mass="26560">MILKEFQMFENRGEYGKKFKDFTFETNCITTLYENNFPNFKTENTKKIILNCGLSFKDINITEHIDGFLEINIPYDVEEFFGLNDINKKIELLELLQIGVLWVCKEFNWDEAPFIETYEKIKNLNYECKYVWKKPKSCPNRKYKAMVECELTLYKGTVNLIVINKRNEIVAKKLVTEEKPNVFLFDMFLGELKWLSNEEVRLYRKLTRNPESNFTFINLKTN</sequence>
<reference evidence="1 2" key="1">
    <citation type="journal article" date="2013" name="J. Microbiol.">
        <title>Lysinibacillus chungkukjangi sp. nov., isolated from Chungkukjang, Korean fermented soybean food.</title>
        <authorList>
            <person name="Kim S.J."/>
            <person name="Jang Y.H."/>
            <person name="Hamada M."/>
            <person name="Ahn J.H."/>
            <person name="Weon H.Y."/>
            <person name="Suzuki K."/>
            <person name="Whang K.S."/>
            <person name="Kwon S.W."/>
        </authorList>
    </citation>
    <scope>NUCLEOTIDE SEQUENCE [LARGE SCALE GENOMIC DNA]</scope>
    <source>
        <strain evidence="1 2">MCCC 1A12701</strain>
    </source>
</reference>
<accession>A0A3N9UEF0</accession>
<gene>
    <name evidence="1" type="ORF">EBB45_10620</name>
</gene>
<keyword evidence="2" id="KW-1185">Reference proteome</keyword>
<dbReference type="AlphaFoldDB" id="A0A3N9UEF0"/>
<evidence type="ECO:0000313" key="1">
    <source>
        <dbReference type="EMBL" id="RQW74673.1"/>
    </source>
</evidence>
<dbReference type="EMBL" id="RRCT01000008">
    <property type="protein sequence ID" value="RQW74673.1"/>
    <property type="molecule type" value="Genomic_DNA"/>
</dbReference>
<dbReference type="RefSeq" id="WP_124764503.1">
    <property type="nucleotide sequence ID" value="NZ_JAFBDY010000007.1"/>
</dbReference>
<protein>
    <submittedName>
        <fullName evidence="1">Uncharacterized protein</fullName>
    </submittedName>
</protein>
<dbReference type="Proteomes" id="UP000274033">
    <property type="component" value="Unassembled WGS sequence"/>
</dbReference>
<name>A0A3N9UEF0_9BACI</name>
<proteinExistence type="predicted"/>